<feature type="domain" description="Nudix hydrolase" evidence="3">
    <location>
        <begin position="19"/>
        <end position="150"/>
    </location>
</feature>
<dbReference type="PROSITE" id="PS00893">
    <property type="entry name" value="NUDIX_BOX"/>
    <property type="match status" value="1"/>
</dbReference>
<dbReference type="InterPro" id="IPR000086">
    <property type="entry name" value="NUDIX_hydrolase_dom"/>
</dbReference>
<evidence type="ECO:0000256" key="1">
    <source>
        <dbReference type="ARBA" id="ARBA00001946"/>
    </source>
</evidence>
<dbReference type="PANTHER" id="PTHR43046:SF16">
    <property type="entry name" value="ADP-RIBOSE PYROPHOSPHATASE YJHB-RELATED"/>
    <property type="match status" value="1"/>
</dbReference>
<evidence type="ECO:0000259" key="3">
    <source>
        <dbReference type="PROSITE" id="PS51462"/>
    </source>
</evidence>
<comment type="cofactor">
    <cofactor evidence="1">
        <name>Mg(2+)</name>
        <dbReference type="ChEBI" id="CHEBI:18420"/>
    </cofactor>
</comment>
<reference evidence="4 5" key="1">
    <citation type="submission" date="2020-02" db="EMBL/GenBank/DDBJ databases">
        <title>Acidophilic actinobacteria isolated from forest soil.</title>
        <authorList>
            <person name="Golinska P."/>
        </authorList>
    </citation>
    <scope>NUCLEOTIDE SEQUENCE [LARGE SCALE GENOMIC DNA]</scope>
    <source>
        <strain evidence="4 5">NL8</strain>
    </source>
</reference>
<comment type="caution">
    <text evidence="4">The sequence shown here is derived from an EMBL/GenBank/DDBJ whole genome shotgun (WGS) entry which is preliminary data.</text>
</comment>
<dbReference type="Gene3D" id="3.90.79.10">
    <property type="entry name" value="Nucleoside Triphosphate Pyrophosphohydrolase"/>
    <property type="match status" value="1"/>
</dbReference>
<evidence type="ECO:0000313" key="4">
    <source>
        <dbReference type="EMBL" id="MBS2549684.1"/>
    </source>
</evidence>
<evidence type="ECO:0000313" key="5">
    <source>
        <dbReference type="Proteomes" id="UP000730482"/>
    </source>
</evidence>
<sequence length="157" mass="17459">MPIPEFIVDIRKKIGHDLLWLPGVTGLVVDDAQRVLLVRRADDLRWTLVTGCLDPGEQPAVGIMREILEETGVAARAERVLAVDVTSQHTHPNGDETVFLDVGFVCTPTGGSARVNDDESVDVGWFPIAELPTLPERHEKYVRRYLDGIETTWFAEA</sequence>
<protein>
    <submittedName>
        <fullName evidence="4">NUDIX domain-containing protein</fullName>
    </submittedName>
</protein>
<name>A0ABS5KUG9_9ACTN</name>
<dbReference type="InterPro" id="IPR015797">
    <property type="entry name" value="NUDIX_hydrolase-like_dom_sf"/>
</dbReference>
<dbReference type="CDD" id="cd18879">
    <property type="entry name" value="NUDIX_Hydrolase"/>
    <property type="match status" value="1"/>
</dbReference>
<dbReference type="RefSeq" id="WP_212011242.1">
    <property type="nucleotide sequence ID" value="NZ_JAAFYZ010000079.1"/>
</dbReference>
<proteinExistence type="predicted"/>
<dbReference type="EMBL" id="JAAFYZ010000079">
    <property type="protein sequence ID" value="MBS2549684.1"/>
    <property type="molecule type" value="Genomic_DNA"/>
</dbReference>
<keyword evidence="5" id="KW-1185">Reference proteome</keyword>
<gene>
    <name evidence="4" type="ORF">KGQ19_22730</name>
</gene>
<dbReference type="Proteomes" id="UP000730482">
    <property type="component" value="Unassembled WGS sequence"/>
</dbReference>
<organism evidence="4 5">
    <name type="scientific">Catenulispora pinistramenti</name>
    <dbReference type="NCBI Taxonomy" id="2705254"/>
    <lineage>
        <taxon>Bacteria</taxon>
        <taxon>Bacillati</taxon>
        <taxon>Actinomycetota</taxon>
        <taxon>Actinomycetes</taxon>
        <taxon>Catenulisporales</taxon>
        <taxon>Catenulisporaceae</taxon>
        <taxon>Catenulispora</taxon>
    </lineage>
</organism>
<evidence type="ECO:0000256" key="2">
    <source>
        <dbReference type="ARBA" id="ARBA00022801"/>
    </source>
</evidence>
<dbReference type="PROSITE" id="PS51462">
    <property type="entry name" value="NUDIX"/>
    <property type="match status" value="1"/>
</dbReference>
<dbReference type="InterPro" id="IPR020084">
    <property type="entry name" value="NUDIX_hydrolase_CS"/>
</dbReference>
<accession>A0ABS5KUG9</accession>
<dbReference type="Pfam" id="PF00293">
    <property type="entry name" value="NUDIX"/>
    <property type="match status" value="1"/>
</dbReference>
<dbReference type="PANTHER" id="PTHR43046">
    <property type="entry name" value="GDP-MANNOSE MANNOSYL HYDROLASE"/>
    <property type="match status" value="1"/>
</dbReference>
<keyword evidence="2" id="KW-0378">Hydrolase</keyword>
<dbReference type="SUPFAM" id="SSF55811">
    <property type="entry name" value="Nudix"/>
    <property type="match status" value="1"/>
</dbReference>